<reference evidence="4" key="1">
    <citation type="submission" date="2016-01" db="EMBL/GenBank/DDBJ databases">
        <authorList>
            <person name="Regsiter A."/>
            <person name="william w."/>
        </authorList>
    </citation>
    <scope>NUCLEOTIDE SEQUENCE [LARGE SCALE GENOMIC DNA]</scope>
    <source>
        <strain evidence="4">CFBP 6623</strain>
    </source>
</reference>
<feature type="transmembrane region" description="Helical" evidence="1">
    <location>
        <begin position="98"/>
        <end position="118"/>
    </location>
</feature>
<dbReference type="InterPro" id="IPR051474">
    <property type="entry name" value="Anti-sigma-K/W_factor"/>
</dbReference>
<keyword evidence="1" id="KW-0812">Transmembrane</keyword>
<organism evidence="3 4">
    <name type="scientific">Agrobacterium tomkonis CFBP 6623</name>
    <dbReference type="NCBI Taxonomy" id="1183432"/>
    <lineage>
        <taxon>Bacteria</taxon>
        <taxon>Pseudomonadati</taxon>
        <taxon>Pseudomonadota</taxon>
        <taxon>Alphaproteobacteria</taxon>
        <taxon>Hyphomicrobiales</taxon>
        <taxon>Rhizobiaceae</taxon>
        <taxon>Rhizobium/Agrobacterium group</taxon>
        <taxon>Agrobacterium</taxon>
        <taxon>Agrobacterium tumefaciens complex</taxon>
    </lineage>
</organism>
<dbReference type="RefSeq" id="WP_046801927.1">
    <property type="nucleotide sequence ID" value="NZ_LT009724.1"/>
</dbReference>
<keyword evidence="1" id="KW-1133">Transmembrane helix</keyword>
<evidence type="ECO:0000259" key="2">
    <source>
        <dbReference type="Pfam" id="PF10099"/>
    </source>
</evidence>
<dbReference type="PANTHER" id="PTHR37461:SF1">
    <property type="entry name" value="ANTI-SIGMA-K FACTOR RSKA"/>
    <property type="match status" value="1"/>
</dbReference>
<dbReference type="Pfam" id="PF10099">
    <property type="entry name" value="RskA_C"/>
    <property type="match status" value="1"/>
</dbReference>
<dbReference type="EMBL" id="FBWK01000049">
    <property type="protein sequence ID" value="CUX51172.1"/>
    <property type="molecule type" value="Genomic_DNA"/>
</dbReference>
<feature type="domain" description="Anti-sigma K factor RskA C-terminal" evidence="2">
    <location>
        <begin position="101"/>
        <end position="224"/>
    </location>
</feature>
<evidence type="ECO:0000313" key="3">
    <source>
        <dbReference type="EMBL" id="CUX51172.1"/>
    </source>
</evidence>
<dbReference type="AlphaFoldDB" id="A0A1S7RE48"/>
<accession>A0A1S7RE48</accession>
<dbReference type="STRING" id="1183432.AGR3A_Lc130337"/>
<dbReference type="GO" id="GO:0006417">
    <property type="term" value="P:regulation of translation"/>
    <property type="evidence" value="ECO:0007669"/>
    <property type="project" value="TreeGrafter"/>
</dbReference>
<name>A0A1S7RE48_9HYPH</name>
<keyword evidence="4" id="KW-1185">Reference proteome</keyword>
<evidence type="ECO:0000256" key="1">
    <source>
        <dbReference type="SAM" id="Phobius"/>
    </source>
</evidence>
<dbReference type="Proteomes" id="UP000191988">
    <property type="component" value="Unassembled WGS sequence"/>
</dbReference>
<keyword evidence="1" id="KW-0472">Membrane</keyword>
<dbReference type="PANTHER" id="PTHR37461">
    <property type="entry name" value="ANTI-SIGMA-K FACTOR RSKA"/>
    <property type="match status" value="1"/>
</dbReference>
<gene>
    <name evidence="3" type="ORF">AGR3A_Lc130337</name>
</gene>
<dbReference type="GO" id="GO:0016989">
    <property type="term" value="F:sigma factor antagonist activity"/>
    <property type="evidence" value="ECO:0007669"/>
    <property type="project" value="TreeGrafter"/>
</dbReference>
<sequence>MTYDRKDIPAIADEYVLGLIEAGDVDEVEAAMERDAELRAAIAASRERFLPLDMSVAPAIVTEQLWQRIEAALPVQDQPGVMPLISNANDNRRSGWRMVAISAVAATFLLAIGLAYSLTRTVEPLVVAVLINDAGEVQAVVEDFGNAQATIRMLADFNIPGDKTIQVWTLPSKDTGPVSLGLIDGARSAHLAVPELPTPRGDQLYEITLEDAGGSPTGRPTGPILAKGLAKLLR</sequence>
<protein>
    <submittedName>
        <fullName evidence="3">Putative anti-sigma factor</fullName>
    </submittedName>
</protein>
<dbReference type="InterPro" id="IPR018764">
    <property type="entry name" value="RskA_C"/>
</dbReference>
<dbReference type="GO" id="GO:0005886">
    <property type="term" value="C:plasma membrane"/>
    <property type="evidence" value="ECO:0007669"/>
    <property type="project" value="InterPro"/>
</dbReference>
<evidence type="ECO:0000313" key="4">
    <source>
        <dbReference type="Proteomes" id="UP000191988"/>
    </source>
</evidence>
<proteinExistence type="predicted"/>